<accession>A0A2V0PL88</accession>
<protein>
    <submittedName>
        <fullName evidence="2">Uncharacterized protein</fullName>
    </submittedName>
</protein>
<dbReference type="Proteomes" id="UP000247498">
    <property type="component" value="Unassembled WGS sequence"/>
</dbReference>
<feature type="non-terminal residue" evidence="2">
    <location>
        <position position="1"/>
    </location>
</feature>
<evidence type="ECO:0000313" key="3">
    <source>
        <dbReference type="Proteomes" id="UP000247498"/>
    </source>
</evidence>
<dbReference type="InParanoid" id="A0A2V0PL88"/>
<reference evidence="2 3" key="1">
    <citation type="journal article" date="2018" name="Sci. Rep.">
        <title>Raphidocelis subcapitata (=Pseudokirchneriella subcapitata) provides an insight into genome evolution and environmental adaptations in the Sphaeropleales.</title>
        <authorList>
            <person name="Suzuki S."/>
            <person name="Yamaguchi H."/>
            <person name="Nakajima N."/>
            <person name="Kawachi M."/>
        </authorList>
    </citation>
    <scope>NUCLEOTIDE SEQUENCE [LARGE SCALE GENOMIC DNA]</scope>
    <source>
        <strain evidence="2 3">NIES-35</strain>
    </source>
</reference>
<comment type="caution">
    <text evidence="2">The sequence shown here is derived from an EMBL/GenBank/DDBJ whole genome shotgun (WGS) entry which is preliminary data.</text>
</comment>
<organism evidence="2 3">
    <name type="scientific">Raphidocelis subcapitata</name>
    <dbReference type="NCBI Taxonomy" id="307507"/>
    <lineage>
        <taxon>Eukaryota</taxon>
        <taxon>Viridiplantae</taxon>
        <taxon>Chlorophyta</taxon>
        <taxon>core chlorophytes</taxon>
        <taxon>Chlorophyceae</taxon>
        <taxon>CS clade</taxon>
        <taxon>Sphaeropleales</taxon>
        <taxon>Selenastraceae</taxon>
        <taxon>Raphidocelis</taxon>
    </lineage>
</organism>
<dbReference type="AlphaFoldDB" id="A0A2V0PL88"/>
<feature type="region of interest" description="Disordered" evidence="1">
    <location>
        <begin position="86"/>
        <end position="135"/>
    </location>
</feature>
<feature type="compositionally biased region" description="Basic residues" evidence="1">
    <location>
        <begin position="90"/>
        <end position="105"/>
    </location>
</feature>
<sequence>RTRASTRPPPRCCAPRSRPRGWRPILTAPAGGCCAAPSSRRCGPPPVKGRAEEGPHARIQSVLGAECGGARCRRLRRLCGPAVDGGGGLRRQRRLHWRPQRRRPRREGEGCRGGGGAVAGRPRRSAAAGQWGAGGAAKGGRLAAAALCFGSTASAPPKTPFLGPSGGGCTGRRTAGRTSAVGPAGFVQANFGAMQRALAAITAALPDREGAWRSFTPERSPLASRCWRRRGGRRRCAASRSTRSAGGLSSSDVPLACMRSYCNQRLR</sequence>
<name>A0A2V0PL88_9CHLO</name>
<evidence type="ECO:0000313" key="2">
    <source>
        <dbReference type="EMBL" id="GBG00532.1"/>
    </source>
</evidence>
<evidence type="ECO:0000256" key="1">
    <source>
        <dbReference type="SAM" id="MobiDB-lite"/>
    </source>
</evidence>
<gene>
    <name evidence="2" type="ORF">Rsub_13377</name>
</gene>
<keyword evidence="3" id="KW-1185">Reference proteome</keyword>
<proteinExistence type="predicted"/>
<dbReference type="EMBL" id="BDRX01000241">
    <property type="protein sequence ID" value="GBG00532.1"/>
    <property type="molecule type" value="Genomic_DNA"/>
</dbReference>